<feature type="binding site" description="axial binding residue" evidence="11">
    <location>
        <position position="487"/>
    </location>
    <ligand>
        <name>heme</name>
        <dbReference type="ChEBI" id="CHEBI:30413"/>
    </ligand>
    <ligandPart>
        <name>Fe</name>
        <dbReference type="ChEBI" id="CHEBI:18248"/>
    </ligandPart>
</feature>
<evidence type="ECO:0000256" key="3">
    <source>
        <dbReference type="ARBA" id="ARBA00004174"/>
    </source>
</evidence>
<evidence type="ECO:0008006" key="15">
    <source>
        <dbReference type="Google" id="ProtNLM"/>
    </source>
</evidence>
<evidence type="ECO:0000256" key="4">
    <source>
        <dbReference type="ARBA" id="ARBA00004406"/>
    </source>
</evidence>
<dbReference type="OrthoDB" id="1470350at2759"/>
<dbReference type="PANTHER" id="PTHR24291">
    <property type="entry name" value="CYTOCHROME P450 FAMILY 4"/>
    <property type="match status" value="1"/>
</dbReference>
<dbReference type="GO" id="GO:0005789">
    <property type="term" value="C:endoplasmic reticulum membrane"/>
    <property type="evidence" value="ECO:0007669"/>
    <property type="project" value="UniProtKB-SubCell"/>
</dbReference>
<dbReference type="SUPFAM" id="SSF48264">
    <property type="entry name" value="Cytochrome P450"/>
    <property type="match status" value="1"/>
</dbReference>
<keyword evidence="7 11" id="KW-0479">Metal-binding</keyword>
<comment type="cofactor">
    <cofactor evidence="1 11">
        <name>heme</name>
        <dbReference type="ChEBI" id="CHEBI:30413"/>
    </cofactor>
</comment>
<dbReference type="CDD" id="cd20628">
    <property type="entry name" value="CYP4"/>
    <property type="match status" value="1"/>
</dbReference>
<dbReference type="PRINTS" id="PR00385">
    <property type="entry name" value="P450"/>
</dbReference>
<dbReference type="EMBL" id="KB632083">
    <property type="protein sequence ID" value="ERL88625.1"/>
    <property type="molecule type" value="Genomic_DNA"/>
</dbReference>
<evidence type="ECO:0000256" key="7">
    <source>
        <dbReference type="ARBA" id="ARBA00022723"/>
    </source>
</evidence>
<evidence type="ECO:0000313" key="14">
    <source>
        <dbReference type="Proteomes" id="UP000030742"/>
    </source>
</evidence>
<dbReference type="InterPro" id="IPR050196">
    <property type="entry name" value="Cytochrome_P450_Monoox"/>
</dbReference>
<dbReference type="GO" id="GO:0004497">
    <property type="term" value="F:monooxygenase activity"/>
    <property type="evidence" value="ECO:0007669"/>
    <property type="project" value="UniProtKB-KW"/>
</dbReference>
<organism evidence="13 14">
    <name type="scientific">Dendroctonus ponderosae</name>
    <name type="common">Mountain pine beetle</name>
    <dbReference type="NCBI Taxonomy" id="77166"/>
    <lineage>
        <taxon>Eukaryota</taxon>
        <taxon>Metazoa</taxon>
        <taxon>Ecdysozoa</taxon>
        <taxon>Arthropoda</taxon>
        <taxon>Hexapoda</taxon>
        <taxon>Insecta</taxon>
        <taxon>Pterygota</taxon>
        <taxon>Neoptera</taxon>
        <taxon>Endopterygota</taxon>
        <taxon>Coleoptera</taxon>
        <taxon>Polyphaga</taxon>
        <taxon>Cucujiformia</taxon>
        <taxon>Curculionidae</taxon>
        <taxon>Scolytinae</taxon>
        <taxon>Dendroctonus</taxon>
    </lineage>
</organism>
<dbReference type="STRING" id="77166.U4UFD3"/>
<gene>
    <name evidence="13" type="ORF">D910_06010</name>
</gene>
<evidence type="ECO:0000256" key="10">
    <source>
        <dbReference type="ARBA" id="ARBA00023033"/>
    </source>
</evidence>
<dbReference type="Pfam" id="PF00067">
    <property type="entry name" value="p450"/>
    <property type="match status" value="2"/>
</dbReference>
<comment type="similarity">
    <text evidence="5 12">Belongs to the cytochrome P450 family.</text>
</comment>
<dbReference type="InterPro" id="IPR002403">
    <property type="entry name" value="Cyt_P450_E_grp-IV"/>
</dbReference>
<evidence type="ECO:0000256" key="9">
    <source>
        <dbReference type="ARBA" id="ARBA00023004"/>
    </source>
</evidence>
<dbReference type="Proteomes" id="UP000030742">
    <property type="component" value="Unassembled WGS sequence"/>
</dbReference>
<keyword evidence="6 11" id="KW-0349">Heme</keyword>
<keyword evidence="8 12" id="KW-0560">Oxidoreductase</keyword>
<proteinExistence type="inferred from homology"/>
<keyword evidence="9 11" id="KW-0408">Iron</keyword>
<evidence type="ECO:0000256" key="5">
    <source>
        <dbReference type="ARBA" id="ARBA00010617"/>
    </source>
</evidence>
<evidence type="ECO:0000256" key="8">
    <source>
        <dbReference type="ARBA" id="ARBA00023002"/>
    </source>
</evidence>
<dbReference type="Gene3D" id="1.10.630.10">
    <property type="entry name" value="Cytochrome P450"/>
    <property type="match status" value="1"/>
</dbReference>
<reference evidence="13 14" key="1">
    <citation type="journal article" date="2013" name="Genome Biol.">
        <title>Draft genome of the mountain pine beetle, Dendroctonus ponderosae Hopkins, a major forest pest.</title>
        <authorList>
            <person name="Keeling C.I."/>
            <person name="Yuen M.M."/>
            <person name="Liao N.Y."/>
            <person name="Docking T.R."/>
            <person name="Chan S.K."/>
            <person name="Taylor G.A."/>
            <person name="Palmquist D.L."/>
            <person name="Jackman S.D."/>
            <person name="Nguyen A."/>
            <person name="Li M."/>
            <person name="Henderson H."/>
            <person name="Janes J.K."/>
            <person name="Zhao Y."/>
            <person name="Pandoh P."/>
            <person name="Moore R."/>
            <person name="Sperling F.A."/>
            <person name="Huber D.P."/>
            <person name="Birol I."/>
            <person name="Jones S.J."/>
            <person name="Bohlmann J."/>
        </authorList>
    </citation>
    <scope>NUCLEOTIDE SEQUENCE</scope>
</reference>
<evidence type="ECO:0000256" key="2">
    <source>
        <dbReference type="ARBA" id="ARBA00003690"/>
    </source>
</evidence>
<dbReference type="GO" id="GO:0016705">
    <property type="term" value="F:oxidoreductase activity, acting on paired donors, with incorporation or reduction of molecular oxygen"/>
    <property type="evidence" value="ECO:0007669"/>
    <property type="project" value="InterPro"/>
</dbReference>
<protein>
    <recommendedName>
        <fullName evidence="15">Cytochrome P450</fullName>
    </recommendedName>
</protein>
<comment type="function">
    <text evidence="2">May be involved in the metabolism of insect hormones and in the breakdown of synthetic insecticides.</text>
</comment>
<dbReference type="InterPro" id="IPR017972">
    <property type="entry name" value="Cyt_P450_CS"/>
</dbReference>
<dbReference type="PRINTS" id="PR00465">
    <property type="entry name" value="EP450IV"/>
</dbReference>
<sequence length="541" mass="61793">MDFVLAVVVCFLGLVLALPVLKRRKTFRRISYYIDQLPGDKWYPLVGSVVSLWGLKREDLFQAMANRHLRLGPIFRNWYGSLPVVHLYKPEHVQVVFKSNTNINKGVFYKYLFPWLGQGLISGSGPKWRVHRKIITPSFHFNILDSYGEIFAEKGACLAKYLQRFEGKGFVEITGDLTKIGLDIITGSNLTWAFNNTSSEFALAETAMGIKLGILEGNNTEGVEYANAIMSFLQVTYRRVANPLYNLDWLFKHTAVGRESERCCSVIHSFNQHIIQTRKRLLEAQGGLAVEEDELGRKKKVSFLDLLLNYQRSNPFADEEVEDEVSTFMFGGFDTTTATLTCAFAALGNHPEYLARVQEELDEIFSDEPTRKVTPQDVARMEYLDRVVREVLRCFCFVPFIYRNLDEDIAIGKPARVSSVGLSSSNVLDGYTIPRGANLSISLYNLHHDPDHYPEPFKFDPDRFLPENCAKRHPYAFVPFSAGPRNCLGQKFAMRNVKTLLACVLREYNVKCQQRLEDIKYTIEIVLRPVNGLHVALERRK</sequence>
<dbReference type="InterPro" id="IPR036396">
    <property type="entry name" value="Cyt_P450_sf"/>
</dbReference>
<name>U4UFD3_DENPD</name>
<dbReference type="GO" id="GO:0005506">
    <property type="term" value="F:iron ion binding"/>
    <property type="evidence" value="ECO:0007669"/>
    <property type="project" value="InterPro"/>
</dbReference>
<evidence type="ECO:0000256" key="11">
    <source>
        <dbReference type="PIRSR" id="PIRSR602403-1"/>
    </source>
</evidence>
<dbReference type="GO" id="GO:0020037">
    <property type="term" value="F:heme binding"/>
    <property type="evidence" value="ECO:0007669"/>
    <property type="project" value="InterPro"/>
</dbReference>
<evidence type="ECO:0000313" key="13">
    <source>
        <dbReference type="EMBL" id="ERL88625.1"/>
    </source>
</evidence>
<evidence type="ECO:0000256" key="6">
    <source>
        <dbReference type="ARBA" id="ARBA00022617"/>
    </source>
</evidence>
<dbReference type="InterPro" id="IPR001128">
    <property type="entry name" value="Cyt_P450"/>
</dbReference>
<evidence type="ECO:0000256" key="12">
    <source>
        <dbReference type="RuleBase" id="RU000461"/>
    </source>
</evidence>
<dbReference type="PANTHER" id="PTHR24291:SF209">
    <property type="entry name" value="CYTOCHROME P450-LIKE PROTEIN"/>
    <property type="match status" value="1"/>
</dbReference>
<dbReference type="PROSITE" id="PS00086">
    <property type="entry name" value="CYTOCHROME_P450"/>
    <property type="match status" value="1"/>
</dbReference>
<comment type="subcellular location">
    <subcellularLocation>
        <location evidence="4">Endoplasmic reticulum membrane</location>
        <topology evidence="4">Peripheral membrane protein</topology>
    </subcellularLocation>
    <subcellularLocation>
        <location evidence="3">Microsome membrane</location>
        <topology evidence="3">Peripheral membrane protein</topology>
    </subcellularLocation>
</comment>
<accession>U4UFD3</accession>
<keyword evidence="10 12" id="KW-0503">Monooxygenase</keyword>
<evidence type="ECO:0000256" key="1">
    <source>
        <dbReference type="ARBA" id="ARBA00001971"/>
    </source>
</evidence>
<dbReference type="AlphaFoldDB" id="U4UFD3"/>